<sequence>MPRREDDDTVVPKPVRLSLSCTDAKPPPGEGRRCYLWRRVHLRSHHHRRYRSSRCRWPALPRATTAPATIAIYETN</sequence>
<dbReference type="Proteomes" id="UP001341840">
    <property type="component" value="Unassembled WGS sequence"/>
</dbReference>
<organism evidence="1 2">
    <name type="scientific">Stylosanthes scabra</name>
    <dbReference type="NCBI Taxonomy" id="79078"/>
    <lineage>
        <taxon>Eukaryota</taxon>
        <taxon>Viridiplantae</taxon>
        <taxon>Streptophyta</taxon>
        <taxon>Embryophyta</taxon>
        <taxon>Tracheophyta</taxon>
        <taxon>Spermatophyta</taxon>
        <taxon>Magnoliopsida</taxon>
        <taxon>eudicotyledons</taxon>
        <taxon>Gunneridae</taxon>
        <taxon>Pentapetalae</taxon>
        <taxon>rosids</taxon>
        <taxon>fabids</taxon>
        <taxon>Fabales</taxon>
        <taxon>Fabaceae</taxon>
        <taxon>Papilionoideae</taxon>
        <taxon>50 kb inversion clade</taxon>
        <taxon>dalbergioids sensu lato</taxon>
        <taxon>Dalbergieae</taxon>
        <taxon>Pterocarpus clade</taxon>
        <taxon>Stylosanthes</taxon>
    </lineage>
</organism>
<feature type="non-terminal residue" evidence="1">
    <location>
        <position position="76"/>
    </location>
</feature>
<comment type="caution">
    <text evidence="1">The sequence shown here is derived from an EMBL/GenBank/DDBJ whole genome shotgun (WGS) entry which is preliminary data.</text>
</comment>
<name>A0ABU6SV43_9FABA</name>
<reference evidence="1 2" key="1">
    <citation type="journal article" date="2023" name="Plants (Basel)">
        <title>Bridging the Gap: Combining Genomics and Transcriptomics Approaches to Understand Stylosanthes scabra, an Orphan Legume from the Brazilian Caatinga.</title>
        <authorList>
            <person name="Ferreira-Neto J.R.C."/>
            <person name="da Silva M.D."/>
            <person name="Binneck E."/>
            <person name="de Melo N.F."/>
            <person name="da Silva R.H."/>
            <person name="de Melo A.L.T.M."/>
            <person name="Pandolfi V."/>
            <person name="Bustamante F.O."/>
            <person name="Brasileiro-Vidal A.C."/>
            <person name="Benko-Iseppon A.M."/>
        </authorList>
    </citation>
    <scope>NUCLEOTIDE SEQUENCE [LARGE SCALE GENOMIC DNA]</scope>
    <source>
        <tissue evidence="1">Leaves</tissue>
    </source>
</reference>
<keyword evidence="2" id="KW-1185">Reference proteome</keyword>
<protein>
    <submittedName>
        <fullName evidence="1">Uncharacterized protein</fullName>
    </submittedName>
</protein>
<evidence type="ECO:0000313" key="2">
    <source>
        <dbReference type="Proteomes" id="UP001341840"/>
    </source>
</evidence>
<dbReference type="EMBL" id="JASCZI010062273">
    <property type="protein sequence ID" value="MED6140301.1"/>
    <property type="molecule type" value="Genomic_DNA"/>
</dbReference>
<evidence type="ECO:0000313" key="1">
    <source>
        <dbReference type="EMBL" id="MED6140301.1"/>
    </source>
</evidence>
<gene>
    <name evidence="1" type="ORF">PIB30_091836</name>
</gene>
<accession>A0ABU6SV43</accession>
<proteinExistence type="predicted"/>